<keyword evidence="2" id="KW-1185">Reference proteome</keyword>
<name>A0A0C5AMW6_9CAUD</name>
<protein>
    <submittedName>
        <fullName evidence="1">Neck protein</fullName>
    </submittedName>
</protein>
<sequence length="266" mass="31143">MAQPNSKATLKEYCLRRLGKPVLEINVSDDQVDDAIDYTLQKFQQYHYDGAERCYLKHKVTQDLIDRSESNTTSTSKAGNDTWTEGNGYIEIPDHILSVEGIFSFTDKGTSNMFDIRYQMRLNDLYDFTSTQFYHYYMIQQHLSTIDFLLEGIKPVRYHAVQDRLYIDFDWPQDAQLDQYIVIKAWRALDPETWTEIYNQMWVKDYASAKIKKQWGQNLTKFQGVQMPGGVTLNGEMIYNDAVEELKNLDEQLRTTYETPPLDMIG</sequence>
<dbReference type="GeneID" id="26516653"/>
<evidence type="ECO:0000313" key="1">
    <source>
        <dbReference type="EMBL" id="AJK27535.1"/>
    </source>
</evidence>
<accession>A0A0C5AMW6</accession>
<dbReference type="KEGG" id="vg:26516653"/>
<dbReference type="Proteomes" id="UP000032135">
    <property type="component" value="Segment"/>
</dbReference>
<dbReference type="EMBL" id="KP211958">
    <property type="protein sequence ID" value="AJK27535.1"/>
    <property type="molecule type" value="Genomic_DNA"/>
</dbReference>
<dbReference type="OrthoDB" id="6993at10239"/>
<evidence type="ECO:0000313" key="2">
    <source>
        <dbReference type="Proteomes" id="UP000032135"/>
    </source>
</evidence>
<dbReference type="RefSeq" id="YP_009188183.1">
    <property type="nucleotide sequence ID" value="NC_028663.1"/>
</dbReference>
<reference evidence="1 2" key="1">
    <citation type="submission" date="2014-11" db="EMBL/GenBank/DDBJ databases">
        <authorList>
            <person name="Fedida A."/>
            <person name="Lindell D."/>
        </authorList>
    </citation>
    <scope>NUCLEOTIDE SEQUENCE [LARGE SCALE GENOMIC DNA]</scope>
</reference>
<organism evidence="1 2">
    <name type="scientific">Cyanophage P-TIM40</name>
    <dbReference type="NCBI Taxonomy" id="1589733"/>
    <lineage>
        <taxon>Viruses</taxon>
        <taxon>Duplodnaviria</taxon>
        <taxon>Heunggongvirae</taxon>
        <taxon>Uroviricota</taxon>
        <taxon>Caudoviricetes</taxon>
        <taxon>Pantevenvirales</taxon>
        <taxon>Kyanoviridae</taxon>
        <taxon>Libanvirus</taxon>
        <taxon>Libanvirus ptim40</taxon>
    </lineage>
</organism>
<gene>
    <name evidence="1" type="ORF">PTIM40_108</name>
</gene>
<proteinExistence type="predicted"/>